<dbReference type="Proteomes" id="UP001355207">
    <property type="component" value="Chromosome 1"/>
</dbReference>
<evidence type="ECO:0000313" key="5">
    <source>
        <dbReference type="Proteomes" id="UP001355207"/>
    </source>
</evidence>
<feature type="compositionally biased region" description="Pro residues" evidence="1">
    <location>
        <begin position="56"/>
        <end position="70"/>
    </location>
</feature>
<evidence type="ECO:0000259" key="3">
    <source>
        <dbReference type="Pfam" id="PF17921"/>
    </source>
</evidence>
<dbReference type="Pfam" id="PF17921">
    <property type="entry name" value="Integrase_H2C2"/>
    <property type="match status" value="1"/>
</dbReference>
<feature type="transmembrane region" description="Helical" evidence="2">
    <location>
        <begin position="632"/>
        <end position="651"/>
    </location>
</feature>
<evidence type="ECO:0000313" key="4">
    <source>
        <dbReference type="EMBL" id="WWC85716.1"/>
    </source>
</evidence>
<dbReference type="GeneID" id="91091254"/>
<feature type="transmembrane region" description="Helical" evidence="2">
    <location>
        <begin position="529"/>
        <end position="550"/>
    </location>
</feature>
<dbReference type="Gene3D" id="1.10.340.70">
    <property type="match status" value="1"/>
</dbReference>
<proteinExistence type="predicted"/>
<feature type="compositionally biased region" description="Low complexity" evidence="1">
    <location>
        <begin position="44"/>
        <end position="55"/>
    </location>
</feature>
<feature type="transmembrane region" description="Helical" evidence="2">
    <location>
        <begin position="671"/>
        <end position="692"/>
    </location>
</feature>
<accession>A0AAX4JL45</accession>
<feature type="region of interest" description="Disordered" evidence="1">
    <location>
        <begin position="1"/>
        <end position="111"/>
    </location>
</feature>
<feature type="compositionally biased region" description="Polar residues" evidence="1">
    <location>
        <begin position="168"/>
        <end position="177"/>
    </location>
</feature>
<dbReference type="RefSeq" id="XP_066072479.1">
    <property type="nucleotide sequence ID" value="XM_066216382.1"/>
</dbReference>
<feature type="domain" description="Integrase zinc-binding" evidence="3">
    <location>
        <begin position="889"/>
        <end position="925"/>
    </location>
</feature>
<keyword evidence="5" id="KW-1185">Reference proteome</keyword>
<evidence type="ECO:0000256" key="2">
    <source>
        <dbReference type="SAM" id="Phobius"/>
    </source>
</evidence>
<feature type="region of interest" description="Disordered" evidence="1">
    <location>
        <begin position="299"/>
        <end position="348"/>
    </location>
</feature>
<feature type="region of interest" description="Disordered" evidence="1">
    <location>
        <begin position="124"/>
        <end position="177"/>
    </location>
</feature>
<dbReference type="EMBL" id="CP144098">
    <property type="protein sequence ID" value="WWC85716.1"/>
    <property type="molecule type" value="Genomic_DNA"/>
</dbReference>
<feature type="transmembrane region" description="Helical" evidence="2">
    <location>
        <begin position="418"/>
        <end position="440"/>
    </location>
</feature>
<reference evidence="4 5" key="1">
    <citation type="submission" date="2024-01" db="EMBL/GenBank/DDBJ databases">
        <title>Comparative genomics of Cryptococcus and Kwoniella reveals pathogenesis evolution and contrasting modes of karyotype evolution via chromosome fusion or intercentromeric recombination.</title>
        <authorList>
            <person name="Coelho M.A."/>
            <person name="David-Palma M."/>
            <person name="Shea T."/>
            <person name="Bowers K."/>
            <person name="McGinley-Smith S."/>
            <person name="Mohammad A.W."/>
            <person name="Gnirke A."/>
            <person name="Yurkov A.M."/>
            <person name="Nowrousian M."/>
            <person name="Sun S."/>
            <person name="Cuomo C.A."/>
            <person name="Heitman J."/>
        </authorList>
    </citation>
    <scope>NUCLEOTIDE SEQUENCE [LARGE SCALE GENOMIC DNA]</scope>
    <source>
        <strain evidence="4 5">CBS 6074</strain>
    </source>
</reference>
<organism evidence="4 5">
    <name type="scientific">Kwoniella dendrophila CBS 6074</name>
    <dbReference type="NCBI Taxonomy" id="1295534"/>
    <lineage>
        <taxon>Eukaryota</taxon>
        <taxon>Fungi</taxon>
        <taxon>Dikarya</taxon>
        <taxon>Basidiomycota</taxon>
        <taxon>Agaricomycotina</taxon>
        <taxon>Tremellomycetes</taxon>
        <taxon>Tremellales</taxon>
        <taxon>Cryptococcaceae</taxon>
        <taxon>Kwoniella</taxon>
    </lineage>
</organism>
<name>A0AAX4JL45_9TREE</name>
<dbReference type="InterPro" id="IPR041588">
    <property type="entry name" value="Integrase_H2C2"/>
</dbReference>
<feature type="compositionally biased region" description="Acidic residues" evidence="1">
    <location>
        <begin position="92"/>
        <end position="102"/>
    </location>
</feature>
<feature type="compositionally biased region" description="Polar residues" evidence="1">
    <location>
        <begin position="9"/>
        <end position="36"/>
    </location>
</feature>
<dbReference type="AlphaFoldDB" id="A0AAX4JL45"/>
<feature type="compositionally biased region" description="Basic and acidic residues" evidence="1">
    <location>
        <begin position="304"/>
        <end position="328"/>
    </location>
</feature>
<keyword evidence="2" id="KW-0812">Transmembrane</keyword>
<evidence type="ECO:0000256" key="1">
    <source>
        <dbReference type="SAM" id="MobiDB-lite"/>
    </source>
</evidence>
<gene>
    <name evidence="4" type="ORF">L201_000582</name>
</gene>
<keyword evidence="2" id="KW-0472">Membrane</keyword>
<keyword evidence="2" id="KW-1133">Transmembrane helix</keyword>
<sequence length="941" mass="108112">MPRRDPRSPISTAYSTSTDLSPPFTYSITRPPTTFSEIAFDNISKSPKSPKSPGKSPYPPPRIPLPPIPNTPVSESSSRRTNDVNVYSPFGDDSEVDTDAENTGDLHHRSDRWSNLGIIQIEENQDEDDQVESVGPETCQSSGKFSEKSRTSYKPSSRPPLPRHNTDISESPTFKSTYITPNTTKKVQFIDRQSMNSISPRYSCKSDYTSLPNTAIPCNNTNNQIEKVAYKPRRQSTLPSILSLSNLIQPKFTKFSNEPPRHIDEVEVENNVIMIPSLTSTPDTEFLPFNANQDFKHKVNGNFKNEKGGSGEQDVYHRKPYDRSKTPDITRQQNQNQKKKDQKSETAKLIQPKDQIKLGRMSVAPARYTLPPQRKSRIINQGAIASSTGLDKRRDKENIKKSNAMVNMMNRLKHSSLIRFYLIYKPFISCILSLTCALILTVSNGLNNDSKIVQLLLIKKDVFDISIAGNTDFALGVWGWCQMKNDHHAKEPQCGSYGYRDFANDNLSFTIPGNSTLDTLSSFSTALTVLIWLLSLYQIVKAFLHFYLFFALSIPFDHLVEIRCKNYLTKHDKPESRSKQKLKVEKQPNKDEDESVVAEVDIRVKCERFPYQNYQWVWWAWWGHNKSPLESVFANLVGILCIITFAFTLKFKSNIVNATGSDRVSLRPGAYMSLLTLILTLDNFMLSFKYFWNFKYHFKIFLNPPSPSARVLLLPESENNLTFKHYKRRTGLQSFFAPISAKTEFTDQFILNGNNNDTNHNNNENNTYLDNPNNHIVQLINTETEIELDEETIRWLRLYPEDSELVLLISSLKRKKQQQQQQTPNHDFLLSDIGLLYLRPNSFILSCSDNNNQEEHNINALLIPPKGIIREELLEDSHLNFDSESNNEKHNDLDTMINILLKSFWWNGLEIDCKEYIENCKICFENLREQRGNINKEFHLM</sequence>
<protein>
    <recommendedName>
        <fullName evidence="3">Integrase zinc-binding domain-containing protein</fullName>
    </recommendedName>
</protein>